<accession>A0A8H6XTC9</accession>
<gene>
    <name evidence="2" type="ORF">MSAN_01831600</name>
</gene>
<reference evidence="2" key="1">
    <citation type="submission" date="2020-05" db="EMBL/GenBank/DDBJ databases">
        <title>Mycena genomes resolve the evolution of fungal bioluminescence.</title>
        <authorList>
            <person name="Tsai I.J."/>
        </authorList>
    </citation>
    <scope>NUCLEOTIDE SEQUENCE</scope>
    <source>
        <strain evidence="2">160909Yilan</strain>
    </source>
</reference>
<name>A0A8H6XTC9_9AGAR</name>
<evidence type="ECO:0000256" key="1">
    <source>
        <dbReference type="SAM" id="MobiDB-lite"/>
    </source>
</evidence>
<keyword evidence="3" id="KW-1185">Reference proteome</keyword>
<feature type="compositionally biased region" description="Low complexity" evidence="1">
    <location>
        <begin position="49"/>
        <end position="59"/>
    </location>
</feature>
<sequence>MASRQTPPELARTASTSDSSPALRTTHAHHYQSSFHAARRTTPSPPSLADPDAANSALLGARHTEPVPLDPSHIEPPATPTVGTGHGAYRTNVNYPSSTQGPSSTPPTVPHPRKRRHIRRNTSSQDPDTAVSDTGNLSEGNERTQRNVDTDWPPKRARKGALLDDRADRNQSRASTRFKRGKNPANAATGSRARASSARPGSNNRQADVNANPRMEFPYVSFTGGTGGAGGSGGNRSGNGGNATGPVFNVNHMNFYIQR</sequence>
<feature type="compositionally biased region" description="Gly residues" evidence="1">
    <location>
        <begin position="224"/>
        <end position="243"/>
    </location>
</feature>
<evidence type="ECO:0000313" key="3">
    <source>
        <dbReference type="Proteomes" id="UP000623467"/>
    </source>
</evidence>
<evidence type="ECO:0000313" key="2">
    <source>
        <dbReference type="EMBL" id="KAF7346056.1"/>
    </source>
</evidence>
<comment type="caution">
    <text evidence="2">The sequence shown here is derived from an EMBL/GenBank/DDBJ whole genome shotgun (WGS) entry which is preliminary data.</text>
</comment>
<feature type="compositionally biased region" description="Basic and acidic residues" evidence="1">
    <location>
        <begin position="140"/>
        <end position="154"/>
    </location>
</feature>
<dbReference type="Proteomes" id="UP000623467">
    <property type="component" value="Unassembled WGS sequence"/>
</dbReference>
<dbReference type="EMBL" id="JACAZH010000019">
    <property type="protein sequence ID" value="KAF7346056.1"/>
    <property type="molecule type" value="Genomic_DNA"/>
</dbReference>
<proteinExistence type="predicted"/>
<dbReference type="AlphaFoldDB" id="A0A8H6XTC9"/>
<feature type="compositionally biased region" description="Basic residues" evidence="1">
    <location>
        <begin position="111"/>
        <end position="120"/>
    </location>
</feature>
<protein>
    <submittedName>
        <fullName evidence="2">Uncharacterized protein</fullName>
    </submittedName>
</protein>
<feature type="compositionally biased region" description="Polar residues" evidence="1">
    <location>
        <begin position="121"/>
        <end position="139"/>
    </location>
</feature>
<feature type="compositionally biased region" description="Low complexity" evidence="1">
    <location>
        <begin position="184"/>
        <end position="205"/>
    </location>
</feature>
<feature type="region of interest" description="Disordered" evidence="1">
    <location>
        <begin position="1"/>
        <end position="245"/>
    </location>
</feature>
<feature type="compositionally biased region" description="Basic and acidic residues" evidence="1">
    <location>
        <begin position="161"/>
        <end position="171"/>
    </location>
</feature>
<feature type="compositionally biased region" description="Polar residues" evidence="1">
    <location>
        <begin position="13"/>
        <end position="23"/>
    </location>
</feature>
<organism evidence="2 3">
    <name type="scientific">Mycena sanguinolenta</name>
    <dbReference type="NCBI Taxonomy" id="230812"/>
    <lineage>
        <taxon>Eukaryota</taxon>
        <taxon>Fungi</taxon>
        <taxon>Dikarya</taxon>
        <taxon>Basidiomycota</taxon>
        <taxon>Agaricomycotina</taxon>
        <taxon>Agaricomycetes</taxon>
        <taxon>Agaricomycetidae</taxon>
        <taxon>Agaricales</taxon>
        <taxon>Marasmiineae</taxon>
        <taxon>Mycenaceae</taxon>
        <taxon>Mycena</taxon>
    </lineage>
</organism>